<dbReference type="InterPro" id="IPR019630">
    <property type="entry name" value="DUF2496_YbaM-rel"/>
</dbReference>
<organism evidence="2 3">
    <name type="scientific">Vibrio splendidus</name>
    <dbReference type="NCBI Taxonomy" id="29497"/>
    <lineage>
        <taxon>Bacteria</taxon>
        <taxon>Pseudomonadati</taxon>
        <taxon>Pseudomonadota</taxon>
        <taxon>Gammaproteobacteria</taxon>
        <taxon>Vibrionales</taxon>
        <taxon>Vibrionaceae</taxon>
        <taxon>Vibrio</taxon>
    </lineage>
</organism>
<proteinExistence type="predicted"/>
<dbReference type="Proteomes" id="UP001569200">
    <property type="component" value="Unassembled WGS sequence"/>
</dbReference>
<gene>
    <name evidence="1" type="primary">rsmS</name>
    <name evidence="1" type="ORF">ACED33_12895</name>
    <name evidence="2" type="ORF">BCV19_06495</name>
</gene>
<reference evidence="2" key="3">
    <citation type="journal article" date="2018" name="Nature">
        <title>A major lineage of non-tailed dsDNA viruses as unrecognized killers of marine bacteria.</title>
        <authorList>
            <person name="Kauffman K.M."/>
            <person name="Hussain F.A."/>
            <person name="Yang J."/>
            <person name="Arevalo P."/>
            <person name="Brown J.M."/>
            <person name="Chang W.K."/>
            <person name="VanInsberghe D."/>
            <person name="Elsherbini J."/>
            <person name="Sharma R.S."/>
            <person name="Cutler M.B."/>
            <person name="Kelly L."/>
            <person name="Polz M.F."/>
        </authorList>
    </citation>
    <scope>NUCLEOTIDE SEQUENCE</scope>
    <source>
        <strain evidence="2">10N.286.54.F3</strain>
    </source>
</reference>
<evidence type="ECO:0000313" key="3">
    <source>
        <dbReference type="Proteomes" id="UP000235405"/>
    </source>
</evidence>
<evidence type="ECO:0000313" key="4">
    <source>
        <dbReference type="Proteomes" id="UP001569200"/>
    </source>
</evidence>
<dbReference type="NCBIfam" id="NF008266">
    <property type="entry name" value="PRK11038.1"/>
    <property type="match status" value="1"/>
</dbReference>
<name>A0A2J6URD6_VIBSP</name>
<protein>
    <submittedName>
        <fullName evidence="1">Pleiotropic regulatory protein RsmS</fullName>
    </submittedName>
    <submittedName>
        <fullName evidence="2">Primosomal protein</fullName>
    </submittedName>
</protein>
<reference evidence="3" key="1">
    <citation type="submission" date="2016-07" db="EMBL/GenBank/DDBJ databases">
        <title>Nontailed viruses are major unrecognized killers of bacteria in the ocean.</title>
        <authorList>
            <person name="Kauffman K."/>
            <person name="Hussain F."/>
            <person name="Yang J."/>
            <person name="Arevalo P."/>
            <person name="Brown J."/>
            <person name="Cutler M."/>
            <person name="Kelly L."/>
            <person name="Polz M.F."/>
        </authorList>
    </citation>
    <scope>NUCLEOTIDE SEQUENCE [LARGE SCALE GENOMIC DNA]</scope>
    <source>
        <strain evidence="3">10N.286.54.F3</strain>
    </source>
</reference>
<keyword evidence="4" id="KW-1185">Reference proteome</keyword>
<accession>A0A2J6URD6</accession>
<dbReference type="GeneID" id="72398763"/>
<dbReference type="Pfam" id="PF10689">
    <property type="entry name" value="DUF2496"/>
    <property type="match status" value="1"/>
</dbReference>
<evidence type="ECO:0000313" key="2">
    <source>
        <dbReference type="EMBL" id="PMF22571.1"/>
    </source>
</evidence>
<dbReference type="Proteomes" id="UP000235405">
    <property type="component" value="Unassembled WGS sequence"/>
</dbReference>
<dbReference type="EMBL" id="JBGOOW010000012">
    <property type="protein sequence ID" value="MEZ8181578.1"/>
    <property type="molecule type" value="Genomic_DNA"/>
</dbReference>
<dbReference type="EMBL" id="MCSW01000159">
    <property type="protein sequence ID" value="PMF22571.1"/>
    <property type="molecule type" value="Genomic_DNA"/>
</dbReference>
<sequence>MNTDKTSSPLDNAPEEVKLAVDLIYLLESNEIDPKVALEAIKIVQQDLQAKLASSI</sequence>
<evidence type="ECO:0000313" key="1">
    <source>
        <dbReference type="EMBL" id="MEZ8181578.1"/>
    </source>
</evidence>
<reference evidence="2" key="2">
    <citation type="submission" date="2016-07" db="EMBL/GenBank/DDBJ databases">
        <authorList>
            <person name="Wan K."/>
            <person name="Booth B."/>
            <person name="Spirohn K."/>
            <person name="Hao T."/>
            <person name="Hu Y."/>
            <person name="Calderwood M."/>
            <person name="Hill D."/>
            <person name="Mohr S."/>
            <person name="Vidal M."/>
            <person name="Celniker S."/>
            <person name="Perrimon N."/>
        </authorList>
    </citation>
    <scope>NUCLEOTIDE SEQUENCE</scope>
    <source>
        <strain evidence="2">10N.286.54.F3</strain>
    </source>
</reference>
<dbReference type="AlphaFoldDB" id="A0A2J6URD6"/>
<dbReference type="RefSeq" id="WP_102450273.1">
    <property type="nucleotide sequence ID" value="NZ_CAWNSC010000001.1"/>
</dbReference>
<comment type="caution">
    <text evidence="2">The sequence shown here is derived from an EMBL/GenBank/DDBJ whole genome shotgun (WGS) entry which is preliminary data.</text>
</comment>
<reference evidence="1 4" key="4">
    <citation type="submission" date="2024-06" db="EMBL/GenBank/DDBJ databases">
        <authorList>
            <person name="Steensen K."/>
            <person name="Seneca J."/>
            <person name="Bartlau N."/>
            <person name="Yu A.X."/>
            <person name="Polz M.F."/>
        </authorList>
    </citation>
    <scope>NUCLEOTIDE SEQUENCE [LARGE SCALE GENOMIC DNA]</scope>
    <source>
        <strain evidence="1 4">1F145</strain>
    </source>
</reference>